<dbReference type="PIRSF" id="PIRSF001434">
    <property type="entry name" value="CGS"/>
    <property type="match status" value="1"/>
</dbReference>
<evidence type="ECO:0000256" key="7">
    <source>
        <dbReference type="ARBA" id="ARBA00023239"/>
    </source>
</evidence>
<keyword evidence="7" id="KW-0456">Lyase</keyword>
<evidence type="ECO:0000256" key="5">
    <source>
        <dbReference type="ARBA" id="ARBA00022898"/>
    </source>
</evidence>
<dbReference type="Pfam" id="PF01053">
    <property type="entry name" value="Cys_Met_Meta_PP"/>
    <property type="match status" value="1"/>
</dbReference>
<evidence type="ECO:0000256" key="6">
    <source>
        <dbReference type="ARBA" id="ARBA00023167"/>
    </source>
</evidence>
<dbReference type="InterPro" id="IPR000277">
    <property type="entry name" value="Cys/Met-Metab_PyrdxlP-dep_enz"/>
</dbReference>
<gene>
    <name evidence="9" type="ORF">ACFQ5J_06855</name>
</gene>
<evidence type="ECO:0000256" key="3">
    <source>
        <dbReference type="ARBA" id="ARBA00012224"/>
    </source>
</evidence>
<comment type="cofactor">
    <cofactor evidence="1 8">
        <name>pyridoxal 5'-phosphate</name>
        <dbReference type="ChEBI" id="CHEBI:597326"/>
    </cofactor>
</comment>
<evidence type="ECO:0000256" key="1">
    <source>
        <dbReference type="ARBA" id="ARBA00001933"/>
    </source>
</evidence>
<sequence>MHDWTKIIKATTVADPATGAVNTPVHLSSTFNQASFDHFGKFDYTRSGNPTRQAGEKAVAALEDGEFGFLYSTGMAAISSVLEIFSQGDHLVVTKFVYGGTFRILEDVLSRFGISHTFVDPTDLDALEAAIRPNTKAIYIETPSNPVLAVTDIAAVVAIAKRHQLLTIADNTFMSPVLQKPLRLGVDIVVHSATKFLSGHSDILAGAAITNDPGLASRIYFIQNAFGATLGVTDTFLLLRGIKTLGVRMAQSSKAALQLAAWLEQQPQVTRVCYPGLASDPGYTVQQKQATSGGAVFSFDVGSAANAKILAENLSIPEFSVSLGGVESILSYPAKMSHAEMSAEEQLACGITPGLLRFSVGLEDPADLQADLAQGLARLNH</sequence>
<evidence type="ECO:0000313" key="9">
    <source>
        <dbReference type="EMBL" id="MFD1484944.1"/>
    </source>
</evidence>
<name>A0ABW4E4X5_9LACO</name>
<comment type="caution">
    <text evidence="9">The sequence shown here is derived from an EMBL/GenBank/DDBJ whole genome shotgun (WGS) entry which is preliminary data.</text>
</comment>
<reference evidence="10" key="1">
    <citation type="journal article" date="2019" name="Int. J. Syst. Evol. Microbiol.">
        <title>The Global Catalogue of Microorganisms (GCM) 10K type strain sequencing project: providing services to taxonomists for standard genome sequencing and annotation.</title>
        <authorList>
            <consortium name="The Broad Institute Genomics Platform"/>
            <consortium name="The Broad Institute Genome Sequencing Center for Infectious Disease"/>
            <person name="Wu L."/>
            <person name="Ma J."/>
        </authorList>
    </citation>
    <scope>NUCLEOTIDE SEQUENCE [LARGE SCALE GENOMIC DNA]</scope>
    <source>
        <strain evidence="10">CCM 8903</strain>
    </source>
</reference>
<dbReference type="Proteomes" id="UP001597252">
    <property type="component" value="Unassembled WGS sequence"/>
</dbReference>
<dbReference type="InterPro" id="IPR015421">
    <property type="entry name" value="PyrdxlP-dep_Trfase_major"/>
</dbReference>
<keyword evidence="10" id="KW-1185">Reference proteome</keyword>
<dbReference type="SUPFAM" id="SSF53383">
    <property type="entry name" value="PLP-dependent transferases"/>
    <property type="match status" value="1"/>
</dbReference>
<dbReference type="EC" id="4.4.1.13" evidence="3"/>
<dbReference type="Gene3D" id="3.40.640.10">
    <property type="entry name" value="Type I PLP-dependent aspartate aminotransferase-like (Major domain)"/>
    <property type="match status" value="1"/>
</dbReference>
<proteinExistence type="inferred from homology"/>
<evidence type="ECO:0000256" key="2">
    <source>
        <dbReference type="ARBA" id="ARBA00009077"/>
    </source>
</evidence>
<dbReference type="Gene3D" id="3.90.1150.10">
    <property type="entry name" value="Aspartate Aminotransferase, domain 1"/>
    <property type="match status" value="1"/>
</dbReference>
<dbReference type="EMBL" id="JBHTON010000019">
    <property type="protein sequence ID" value="MFD1484944.1"/>
    <property type="molecule type" value="Genomic_DNA"/>
</dbReference>
<dbReference type="InterPro" id="IPR015422">
    <property type="entry name" value="PyrdxlP-dep_Trfase_small"/>
</dbReference>
<dbReference type="PANTHER" id="PTHR11808:SF50">
    <property type="entry name" value="CYSTATHIONINE BETA-LYASE"/>
    <property type="match status" value="1"/>
</dbReference>
<evidence type="ECO:0000256" key="8">
    <source>
        <dbReference type="RuleBase" id="RU362118"/>
    </source>
</evidence>
<dbReference type="PROSITE" id="PS00868">
    <property type="entry name" value="CYS_MET_METAB_PP"/>
    <property type="match status" value="1"/>
</dbReference>
<dbReference type="PANTHER" id="PTHR11808">
    <property type="entry name" value="TRANS-SULFURATION ENZYME FAMILY MEMBER"/>
    <property type="match status" value="1"/>
</dbReference>
<keyword evidence="6" id="KW-0486">Methionine biosynthesis</keyword>
<evidence type="ECO:0000256" key="4">
    <source>
        <dbReference type="ARBA" id="ARBA00022605"/>
    </source>
</evidence>
<evidence type="ECO:0000313" key="10">
    <source>
        <dbReference type="Proteomes" id="UP001597252"/>
    </source>
</evidence>
<dbReference type="RefSeq" id="WP_125748258.1">
    <property type="nucleotide sequence ID" value="NZ_JBHTON010000019.1"/>
</dbReference>
<keyword evidence="5 8" id="KW-0663">Pyridoxal phosphate</keyword>
<keyword evidence="4" id="KW-0028">Amino-acid biosynthesis</keyword>
<dbReference type="CDD" id="cd00614">
    <property type="entry name" value="CGS_like"/>
    <property type="match status" value="1"/>
</dbReference>
<organism evidence="9 10">
    <name type="scientific">Lacticaseibacillus baoqingensis</name>
    <dbReference type="NCBI Taxonomy" id="2486013"/>
    <lineage>
        <taxon>Bacteria</taxon>
        <taxon>Bacillati</taxon>
        <taxon>Bacillota</taxon>
        <taxon>Bacilli</taxon>
        <taxon>Lactobacillales</taxon>
        <taxon>Lactobacillaceae</taxon>
        <taxon>Lacticaseibacillus</taxon>
    </lineage>
</organism>
<protein>
    <recommendedName>
        <fullName evidence="3">cysteine-S-conjugate beta-lyase</fullName>
        <ecNumber evidence="3">4.4.1.13</ecNumber>
    </recommendedName>
</protein>
<comment type="similarity">
    <text evidence="2 8">Belongs to the trans-sulfuration enzymes family.</text>
</comment>
<accession>A0ABW4E4X5</accession>
<dbReference type="InterPro" id="IPR054542">
    <property type="entry name" value="Cys_met_metab_PP"/>
</dbReference>
<dbReference type="InterPro" id="IPR015424">
    <property type="entry name" value="PyrdxlP-dep_Trfase"/>
</dbReference>